<comment type="subcellular location">
    <subcellularLocation>
        <location evidence="1">Cell membrane</location>
        <topology evidence="1">Multi-pass membrane protein</topology>
    </subcellularLocation>
</comment>
<proteinExistence type="inferred from homology"/>
<name>A0ABY7BB22_9PSEU</name>
<feature type="transmembrane region" description="Helical" evidence="7">
    <location>
        <begin position="9"/>
        <end position="27"/>
    </location>
</feature>
<keyword evidence="4 7" id="KW-0812">Transmembrane</keyword>
<evidence type="ECO:0000256" key="2">
    <source>
        <dbReference type="ARBA" id="ARBA00006679"/>
    </source>
</evidence>
<evidence type="ECO:0000256" key="7">
    <source>
        <dbReference type="SAM" id="Phobius"/>
    </source>
</evidence>
<dbReference type="RefSeq" id="WP_268758712.1">
    <property type="nucleotide sequence ID" value="NZ_CP113836.1"/>
</dbReference>
<evidence type="ECO:0000256" key="4">
    <source>
        <dbReference type="ARBA" id="ARBA00022692"/>
    </source>
</evidence>
<dbReference type="InterPro" id="IPR032808">
    <property type="entry name" value="DoxX"/>
</dbReference>
<evidence type="ECO:0000256" key="1">
    <source>
        <dbReference type="ARBA" id="ARBA00004651"/>
    </source>
</evidence>
<evidence type="ECO:0000256" key="6">
    <source>
        <dbReference type="ARBA" id="ARBA00023136"/>
    </source>
</evidence>
<evidence type="ECO:0000256" key="5">
    <source>
        <dbReference type="ARBA" id="ARBA00022989"/>
    </source>
</evidence>
<comment type="similarity">
    <text evidence="2">Belongs to the DoxX family.</text>
</comment>
<evidence type="ECO:0000313" key="8">
    <source>
        <dbReference type="EMBL" id="WAL68619.1"/>
    </source>
</evidence>
<dbReference type="PANTHER" id="PTHR33452">
    <property type="entry name" value="OXIDOREDUCTASE CATD-RELATED"/>
    <property type="match status" value="1"/>
</dbReference>
<keyword evidence="6 7" id="KW-0472">Membrane</keyword>
<evidence type="ECO:0000313" key="9">
    <source>
        <dbReference type="Proteomes" id="UP001163203"/>
    </source>
</evidence>
<keyword evidence="9" id="KW-1185">Reference proteome</keyword>
<accession>A0ABY7BB22</accession>
<dbReference type="Proteomes" id="UP001163203">
    <property type="component" value="Chromosome"/>
</dbReference>
<keyword evidence="3" id="KW-1003">Cell membrane</keyword>
<reference evidence="8" key="1">
    <citation type="submission" date="2022-11" db="EMBL/GenBank/DDBJ databases">
        <authorList>
            <person name="Mo P."/>
        </authorList>
    </citation>
    <scope>NUCLEOTIDE SEQUENCE</scope>
    <source>
        <strain evidence="8">HUAS 11-8</strain>
    </source>
</reference>
<gene>
    <name evidence="8" type="ORF">ORV05_12850</name>
</gene>
<dbReference type="InterPro" id="IPR051907">
    <property type="entry name" value="DoxX-like_oxidoreductase"/>
</dbReference>
<dbReference type="PANTHER" id="PTHR33452:SF1">
    <property type="entry name" value="INNER MEMBRANE PROTEIN YPHA-RELATED"/>
    <property type="match status" value="1"/>
</dbReference>
<keyword evidence="5 7" id="KW-1133">Transmembrane helix</keyword>
<protein>
    <submittedName>
        <fullName evidence="8">DoxX family protein</fullName>
    </submittedName>
</protein>
<evidence type="ECO:0000256" key="3">
    <source>
        <dbReference type="ARBA" id="ARBA00022475"/>
    </source>
</evidence>
<feature type="transmembrane region" description="Helical" evidence="7">
    <location>
        <begin position="107"/>
        <end position="128"/>
    </location>
</feature>
<dbReference type="Pfam" id="PF07681">
    <property type="entry name" value="DoxX"/>
    <property type="match status" value="1"/>
</dbReference>
<sequence length="148" mass="14863">MNKNVLRDVAVLVARVAVGLVFVAHGWQKFTEWGLPGTAAAFGQMGVPLPTASAWFAALVELVGGAALVAGLAVPVAGVLLALDMMGAFVLVHAGHGVFVSGNGFELVLTLAAAALVLAAAGGGRFGLDRLIAPRLPGRAAKSLGAQQ</sequence>
<dbReference type="EMBL" id="CP113836">
    <property type="protein sequence ID" value="WAL68619.1"/>
    <property type="molecule type" value="Genomic_DNA"/>
</dbReference>
<organism evidence="8 9">
    <name type="scientific">Amycolatopsis cynarae</name>
    <dbReference type="NCBI Taxonomy" id="2995223"/>
    <lineage>
        <taxon>Bacteria</taxon>
        <taxon>Bacillati</taxon>
        <taxon>Actinomycetota</taxon>
        <taxon>Actinomycetes</taxon>
        <taxon>Pseudonocardiales</taxon>
        <taxon>Pseudonocardiaceae</taxon>
        <taxon>Amycolatopsis</taxon>
    </lineage>
</organism>